<name>A0A0F9MN34_9ZZZZ</name>
<accession>A0A0F9MN34</accession>
<proteinExistence type="predicted"/>
<organism evidence="2">
    <name type="scientific">marine sediment metagenome</name>
    <dbReference type="NCBI Taxonomy" id="412755"/>
    <lineage>
        <taxon>unclassified sequences</taxon>
        <taxon>metagenomes</taxon>
        <taxon>ecological metagenomes</taxon>
    </lineage>
</organism>
<evidence type="ECO:0000256" key="1">
    <source>
        <dbReference type="SAM" id="MobiDB-lite"/>
    </source>
</evidence>
<feature type="region of interest" description="Disordered" evidence="1">
    <location>
        <begin position="79"/>
        <end position="103"/>
    </location>
</feature>
<protein>
    <submittedName>
        <fullName evidence="2">Uncharacterized protein</fullName>
    </submittedName>
</protein>
<reference evidence="2" key="1">
    <citation type="journal article" date="2015" name="Nature">
        <title>Complex archaea that bridge the gap between prokaryotes and eukaryotes.</title>
        <authorList>
            <person name="Spang A."/>
            <person name="Saw J.H."/>
            <person name="Jorgensen S.L."/>
            <person name="Zaremba-Niedzwiedzka K."/>
            <person name="Martijn J."/>
            <person name="Lind A.E."/>
            <person name="van Eijk R."/>
            <person name="Schleper C."/>
            <person name="Guy L."/>
            <person name="Ettema T.J."/>
        </authorList>
    </citation>
    <scope>NUCLEOTIDE SEQUENCE</scope>
</reference>
<dbReference type="EMBL" id="LAZR01009789">
    <property type="protein sequence ID" value="KKM70587.1"/>
    <property type="molecule type" value="Genomic_DNA"/>
</dbReference>
<sequence length="103" mass="12119">MSNETNIKEHRPWWNRAKKLTRNPFDPIYPIPQLEYCKVCKMDVDVQIEAANADGVDVYRKRCKRCGGVIQHGIARRHMTSENSKPLPQKAINFIKQRGRDRR</sequence>
<comment type="caution">
    <text evidence="2">The sequence shown here is derived from an EMBL/GenBank/DDBJ whole genome shotgun (WGS) entry which is preliminary data.</text>
</comment>
<dbReference type="AlphaFoldDB" id="A0A0F9MN34"/>
<gene>
    <name evidence="2" type="ORF">LCGC14_1439230</name>
</gene>
<evidence type="ECO:0000313" key="2">
    <source>
        <dbReference type="EMBL" id="KKM70587.1"/>
    </source>
</evidence>